<dbReference type="GO" id="GO:0008615">
    <property type="term" value="P:pyridoxine biosynthetic process"/>
    <property type="evidence" value="ECO:0007669"/>
    <property type="project" value="UniProtKB-UniRule"/>
</dbReference>
<dbReference type="Pfam" id="PF01243">
    <property type="entry name" value="PNPOx_N"/>
    <property type="match status" value="1"/>
</dbReference>
<feature type="domain" description="Pyridoxine 5'-phosphate oxidase dimerisation C-terminal" evidence="9">
    <location>
        <begin position="171"/>
        <end position="212"/>
    </location>
</feature>
<evidence type="ECO:0000256" key="6">
    <source>
        <dbReference type="PIRSR" id="PIRSR000190-1"/>
    </source>
</evidence>
<dbReference type="SUPFAM" id="SSF50475">
    <property type="entry name" value="FMN-binding split barrel"/>
    <property type="match status" value="1"/>
</dbReference>
<comment type="subunit">
    <text evidence="5">Homodimer.</text>
</comment>
<keyword evidence="3 5" id="KW-0288">FMN</keyword>
<dbReference type="InterPro" id="IPR011576">
    <property type="entry name" value="Pyridox_Oxase_N"/>
</dbReference>
<comment type="pathway">
    <text evidence="5">Cofactor metabolism; pyridoxal 5'-phosphate salvage; pyridoxal 5'-phosphate from pyridoxine 5'-phosphate: step 1/1.</text>
</comment>
<dbReference type="NCBIfam" id="NF004231">
    <property type="entry name" value="PRK05679.1"/>
    <property type="match status" value="1"/>
</dbReference>
<feature type="binding site" evidence="5 7">
    <location>
        <position position="184"/>
    </location>
    <ligand>
        <name>FMN</name>
        <dbReference type="ChEBI" id="CHEBI:58210"/>
    </ligand>
</feature>
<dbReference type="STRING" id="1628148.BI198_06055"/>
<feature type="binding site" evidence="5 7">
    <location>
        <position position="194"/>
    </location>
    <ligand>
        <name>FMN</name>
        <dbReference type="ChEBI" id="CHEBI:58210"/>
    </ligand>
</feature>
<sequence length="212" mass="24487">MKVDDIRRSYSLKKLDFDQLDKNPIIQFEHWLQQAIAAELTDPTAMCVASVDEHGQPSQRIVLLKDVNADGFVFYTNLGSRKATELTANPKVCLHFPWHPLERQVIVYGVAERVSSVQVAKYFLSRPKESQLAAWASEQSRPISTRQALMQKFAEVKHKFAQGEVPLPSFWGGFLIRPTQIEFWQGGDNRLHDRFMYKLQQNGQWQIERLCP</sequence>
<feature type="binding site" evidence="5 7">
    <location>
        <position position="82"/>
    </location>
    <ligand>
        <name>FMN</name>
        <dbReference type="ChEBI" id="CHEBI:58210"/>
    </ligand>
</feature>
<dbReference type="GO" id="GO:0004733">
    <property type="term" value="F:pyridoxamine phosphate oxidase activity"/>
    <property type="evidence" value="ECO:0007669"/>
    <property type="project" value="UniProtKB-UniRule"/>
</dbReference>
<evidence type="ECO:0000256" key="7">
    <source>
        <dbReference type="PIRSR" id="PIRSR000190-2"/>
    </source>
</evidence>
<reference evidence="11" key="1">
    <citation type="submission" date="2016-09" db="EMBL/GenBank/DDBJ databases">
        <authorList>
            <person name="Wan X."/>
            <person name="Hou S."/>
        </authorList>
    </citation>
    <scope>NUCLEOTIDE SEQUENCE [LARGE SCALE GENOMIC DNA]</scope>
    <source>
        <strain evidence="11">KH87</strain>
    </source>
</reference>
<feature type="binding site" evidence="5 6">
    <location>
        <position position="130"/>
    </location>
    <ligand>
        <name>substrate</name>
    </ligand>
</feature>
<comment type="catalytic activity">
    <reaction evidence="5">
        <text>pyridoxamine 5'-phosphate + O2 + H2O = pyridoxal 5'-phosphate + H2O2 + NH4(+)</text>
        <dbReference type="Rhea" id="RHEA:15817"/>
        <dbReference type="ChEBI" id="CHEBI:15377"/>
        <dbReference type="ChEBI" id="CHEBI:15379"/>
        <dbReference type="ChEBI" id="CHEBI:16240"/>
        <dbReference type="ChEBI" id="CHEBI:28938"/>
        <dbReference type="ChEBI" id="CHEBI:58451"/>
        <dbReference type="ChEBI" id="CHEBI:597326"/>
        <dbReference type="EC" id="1.4.3.5"/>
    </reaction>
</comment>
<dbReference type="RefSeq" id="WP_070048748.1">
    <property type="nucleotide sequence ID" value="NZ_CBCSDO010000006.1"/>
</dbReference>
<dbReference type="HAMAP" id="MF_01629">
    <property type="entry name" value="PdxH"/>
    <property type="match status" value="1"/>
</dbReference>
<feature type="binding site" evidence="5 7">
    <location>
        <begin position="60"/>
        <end position="65"/>
    </location>
    <ligand>
        <name>FMN</name>
        <dbReference type="ChEBI" id="CHEBI:58210"/>
    </ligand>
</feature>
<proteinExistence type="inferred from homology"/>
<dbReference type="Gene3D" id="2.30.110.10">
    <property type="entry name" value="Electron Transport, Fmn-binding Protein, Chain A"/>
    <property type="match status" value="1"/>
</dbReference>
<comment type="function">
    <text evidence="5">Catalyzes the oxidation of either pyridoxine 5'-phosphate (PNP) or pyridoxamine 5'-phosphate (PMP) into pyridoxal 5'-phosphate (PLP).</text>
</comment>
<evidence type="ECO:0000313" key="10">
    <source>
        <dbReference type="EMBL" id="OEY69182.1"/>
    </source>
</evidence>
<evidence type="ECO:0000256" key="1">
    <source>
        <dbReference type="ARBA" id="ARBA00007301"/>
    </source>
</evidence>
<dbReference type="NCBIfam" id="TIGR00558">
    <property type="entry name" value="pdxH"/>
    <property type="match status" value="1"/>
</dbReference>
<comment type="pathway">
    <text evidence="5">Cofactor metabolism; pyridoxal 5'-phosphate salvage; pyridoxal 5'-phosphate from pyridoxamine 5'-phosphate: step 1/1.</text>
</comment>
<evidence type="ECO:0000259" key="8">
    <source>
        <dbReference type="Pfam" id="PF01243"/>
    </source>
</evidence>
<dbReference type="InterPro" id="IPR012349">
    <property type="entry name" value="Split_barrel_FMN-bd"/>
</dbReference>
<feature type="binding site" evidence="5 7">
    <location>
        <begin position="139"/>
        <end position="140"/>
    </location>
    <ligand>
        <name>FMN</name>
        <dbReference type="ChEBI" id="CHEBI:58210"/>
    </ligand>
</feature>
<keyword evidence="5" id="KW-0664">Pyridoxine biosynthesis</keyword>
<name>A0A1E7Q4Q9_9GAMM</name>
<feature type="domain" description="Pyridoxamine 5'-phosphate oxidase N-terminal" evidence="8">
    <location>
        <begin position="32"/>
        <end position="158"/>
    </location>
</feature>
<dbReference type="EC" id="1.4.3.5" evidence="5"/>
<dbReference type="InterPro" id="IPR000659">
    <property type="entry name" value="Pyridox_Oxase"/>
</dbReference>
<feature type="binding site" evidence="5 7">
    <location>
        <position position="104"/>
    </location>
    <ligand>
        <name>FMN</name>
        <dbReference type="ChEBI" id="CHEBI:58210"/>
    </ligand>
</feature>
<dbReference type="Pfam" id="PF10590">
    <property type="entry name" value="PNP_phzG_C"/>
    <property type="match status" value="1"/>
</dbReference>
<feature type="binding site" evidence="5 7">
    <location>
        <position position="81"/>
    </location>
    <ligand>
        <name>FMN</name>
        <dbReference type="ChEBI" id="CHEBI:58210"/>
    </ligand>
</feature>
<feature type="binding site" evidence="5 6">
    <location>
        <begin position="190"/>
        <end position="192"/>
    </location>
    <ligand>
        <name>substrate</name>
    </ligand>
</feature>
<keyword evidence="11" id="KW-1185">Reference proteome</keyword>
<gene>
    <name evidence="5" type="primary">pdxH</name>
    <name evidence="10" type="ORF">BI198_06055</name>
</gene>
<dbReference type="AlphaFoldDB" id="A0A1E7Q4Q9"/>
<dbReference type="EMBL" id="MKEK01000001">
    <property type="protein sequence ID" value="OEY69182.1"/>
    <property type="molecule type" value="Genomic_DNA"/>
</dbReference>
<dbReference type="InterPro" id="IPR019740">
    <property type="entry name" value="Pyridox_Oxase_CS"/>
</dbReference>
<comment type="catalytic activity">
    <reaction evidence="5">
        <text>pyridoxine 5'-phosphate + O2 = pyridoxal 5'-phosphate + H2O2</text>
        <dbReference type="Rhea" id="RHEA:15149"/>
        <dbReference type="ChEBI" id="CHEBI:15379"/>
        <dbReference type="ChEBI" id="CHEBI:16240"/>
        <dbReference type="ChEBI" id="CHEBI:58589"/>
        <dbReference type="ChEBI" id="CHEBI:597326"/>
        <dbReference type="EC" id="1.4.3.5"/>
    </reaction>
</comment>
<feature type="binding site" evidence="5 6">
    <location>
        <position position="122"/>
    </location>
    <ligand>
        <name>substrate</name>
    </ligand>
</feature>
<keyword evidence="2 5" id="KW-0285">Flavoprotein</keyword>
<feature type="binding site" evidence="5 7">
    <location>
        <begin position="75"/>
        <end position="76"/>
    </location>
    <ligand>
        <name>FMN</name>
        <dbReference type="ChEBI" id="CHEBI:58210"/>
    </ligand>
</feature>
<feature type="binding site" evidence="5 6">
    <location>
        <position position="126"/>
    </location>
    <ligand>
        <name>substrate</name>
    </ligand>
</feature>
<accession>A0A1E7Q4Q9</accession>
<evidence type="ECO:0000313" key="11">
    <source>
        <dbReference type="Proteomes" id="UP000242258"/>
    </source>
</evidence>
<evidence type="ECO:0000256" key="4">
    <source>
        <dbReference type="ARBA" id="ARBA00023002"/>
    </source>
</evidence>
<evidence type="ECO:0000259" key="9">
    <source>
        <dbReference type="Pfam" id="PF10590"/>
    </source>
</evidence>
<evidence type="ECO:0000256" key="3">
    <source>
        <dbReference type="ARBA" id="ARBA00022643"/>
    </source>
</evidence>
<dbReference type="PANTHER" id="PTHR10851:SF0">
    <property type="entry name" value="PYRIDOXINE-5'-PHOSPHATE OXIDASE"/>
    <property type="match status" value="1"/>
</dbReference>
<evidence type="ECO:0000256" key="2">
    <source>
        <dbReference type="ARBA" id="ARBA00022630"/>
    </source>
</evidence>
<dbReference type="PANTHER" id="PTHR10851">
    <property type="entry name" value="PYRIDOXINE-5-PHOSPHATE OXIDASE"/>
    <property type="match status" value="1"/>
</dbReference>
<dbReference type="OrthoDB" id="9780392at2"/>
<dbReference type="PROSITE" id="PS01064">
    <property type="entry name" value="PYRIDOX_OXIDASE"/>
    <property type="match status" value="1"/>
</dbReference>
<keyword evidence="4 5" id="KW-0560">Oxidoreductase</keyword>
<feature type="binding site" evidence="5 6">
    <location>
        <position position="65"/>
    </location>
    <ligand>
        <name>substrate</name>
    </ligand>
</feature>
<dbReference type="Proteomes" id="UP000242258">
    <property type="component" value="Unassembled WGS sequence"/>
</dbReference>
<organism evidence="10 11">
    <name type="scientific">Rheinheimera salexigens</name>
    <dbReference type="NCBI Taxonomy" id="1628148"/>
    <lineage>
        <taxon>Bacteria</taxon>
        <taxon>Pseudomonadati</taxon>
        <taxon>Pseudomonadota</taxon>
        <taxon>Gammaproteobacteria</taxon>
        <taxon>Chromatiales</taxon>
        <taxon>Chromatiaceae</taxon>
        <taxon>Rheinheimera</taxon>
    </lineage>
</organism>
<feature type="binding site" evidence="6">
    <location>
        <begin position="7"/>
        <end position="10"/>
    </location>
    <ligand>
        <name>substrate</name>
    </ligand>
</feature>
<protein>
    <recommendedName>
        <fullName evidence="5">Pyridoxine/pyridoxamine 5'-phosphate oxidase</fullName>
        <ecNumber evidence="5">1.4.3.5</ecNumber>
    </recommendedName>
    <alternativeName>
        <fullName evidence="5">PNP/PMP oxidase</fullName>
        <shortName evidence="5">PNPOx</shortName>
    </alternativeName>
    <alternativeName>
        <fullName evidence="5">Pyridoxal 5'-phosphate synthase</fullName>
    </alternativeName>
</protein>
<comment type="cofactor">
    <cofactor evidence="5 7">
        <name>FMN</name>
        <dbReference type="ChEBI" id="CHEBI:58210"/>
    </cofactor>
    <text evidence="5 7">Binds 1 FMN per subunit.</text>
</comment>
<dbReference type="PIRSF" id="PIRSF000190">
    <property type="entry name" value="Pyd_amn-ph_oxd"/>
    <property type="match status" value="1"/>
</dbReference>
<comment type="caution">
    <text evidence="10">The sequence shown here is derived from an EMBL/GenBank/DDBJ whole genome shotgun (WGS) entry which is preliminary data.</text>
</comment>
<dbReference type="GO" id="GO:0010181">
    <property type="term" value="F:FMN binding"/>
    <property type="evidence" value="ECO:0007669"/>
    <property type="project" value="UniProtKB-UniRule"/>
</dbReference>
<dbReference type="UniPathway" id="UPA01068">
    <property type="reaction ID" value="UER00304"/>
</dbReference>
<dbReference type="InterPro" id="IPR019576">
    <property type="entry name" value="Pyridoxamine_oxidase_dimer_C"/>
</dbReference>
<comment type="similarity">
    <text evidence="1 5">Belongs to the pyridoxamine 5'-phosphate oxidase family.</text>
</comment>
<evidence type="ECO:0000256" key="5">
    <source>
        <dbReference type="HAMAP-Rule" id="MF_01629"/>
    </source>
</evidence>